<protein>
    <submittedName>
        <fullName evidence="1">Uncharacterized protein</fullName>
    </submittedName>
</protein>
<reference evidence="1 2" key="1">
    <citation type="submission" date="2016-05" db="EMBL/GenBank/DDBJ databases">
        <title>A degradative enzymes factory behind the ericoid mycorrhizal symbiosis.</title>
        <authorList>
            <consortium name="DOE Joint Genome Institute"/>
            <person name="Martino E."/>
            <person name="Morin E."/>
            <person name="Grelet G."/>
            <person name="Kuo A."/>
            <person name="Kohler A."/>
            <person name="Daghino S."/>
            <person name="Barry K."/>
            <person name="Choi C."/>
            <person name="Cichocki N."/>
            <person name="Clum A."/>
            <person name="Copeland A."/>
            <person name="Hainaut M."/>
            <person name="Haridas S."/>
            <person name="Labutti K."/>
            <person name="Lindquist E."/>
            <person name="Lipzen A."/>
            <person name="Khouja H.-R."/>
            <person name="Murat C."/>
            <person name="Ohm R."/>
            <person name="Olson A."/>
            <person name="Spatafora J."/>
            <person name="Veneault-Fourrey C."/>
            <person name="Henrissat B."/>
            <person name="Grigoriev I."/>
            <person name="Martin F."/>
            <person name="Perotto S."/>
        </authorList>
    </citation>
    <scope>NUCLEOTIDE SEQUENCE [LARGE SCALE GENOMIC DNA]</scope>
    <source>
        <strain evidence="1 2">UAMH 7357</strain>
    </source>
</reference>
<organism evidence="1 2">
    <name type="scientific">Hyaloscypha hepaticicola</name>
    <dbReference type="NCBI Taxonomy" id="2082293"/>
    <lineage>
        <taxon>Eukaryota</taxon>
        <taxon>Fungi</taxon>
        <taxon>Dikarya</taxon>
        <taxon>Ascomycota</taxon>
        <taxon>Pezizomycotina</taxon>
        <taxon>Leotiomycetes</taxon>
        <taxon>Helotiales</taxon>
        <taxon>Hyaloscyphaceae</taxon>
        <taxon>Hyaloscypha</taxon>
    </lineage>
</organism>
<keyword evidence="2" id="KW-1185">Reference proteome</keyword>
<gene>
    <name evidence="1" type="ORF">NA56DRAFT_746942</name>
</gene>
<name>A0A2J6QCF0_9HELO</name>
<proteinExistence type="predicted"/>
<sequence length="209" mass="22251">MANPVSGQLAIHLADRTLTPIISSSRDPSSSRYNSQTQAQALSSVTSTAIAAYDTSSRLGLGLPQRIMIETQSSGPIILHSYLNLVPAQRGPTSYLGNHEAVRNIVEQAREDLRPLSGTTDTQSIGEDGGNREALVNGVSEAERAEDDEETTVPPPPILIASVVVPTAADAVGARRVAARLEQTGRAFQRAWVREQEESHAVVTDGEDG</sequence>
<accession>A0A2J6QCF0</accession>
<dbReference type="InterPro" id="IPR035186">
    <property type="entry name" value="DUF5308"/>
</dbReference>
<dbReference type="Pfam" id="PF17233">
    <property type="entry name" value="DUF5308"/>
    <property type="match status" value="1"/>
</dbReference>
<dbReference type="OrthoDB" id="5305418at2759"/>
<evidence type="ECO:0000313" key="2">
    <source>
        <dbReference type="Proteomes" id="UP000235672"/>
    </source>
</evidence>
<dbReference type="EMBL" id="KZ613474">
    <property type="protein sequence ID" value="PMD23939.1"/>
    <property type="molecule type" value="Genomic_DNA"/>
</dbReference>
<evidence type="ECO:0000313" key="1">
    <source>
        <dbReference type="EMBL" id="PMD23939.1"/>
    </source>
</evidence>
<dbReference type="Proteomes" id="UP000235672">
    <property type="component" value="Unassembled WGS sequence"/>
</dbReference>
<dbReference type="AlphaFoldDB" id="A0A2J6QCF0"/>